<protein>
    <submittedName>
        <fullName evidence="3">Uncharacterized protein</fullName>
    </submittedName>
</protein>
<evidence type="ECO:0000256" key="1">
    <source>
        <dbReference type="SAM" id="MobiDB-lite"/>
    </source>
</evidence>
<feature type="region of interest" description="Disordered" evidence="1">
    <location>
        <begin position="120"/>
        <end position="176"/>
    </location>
</feature>
<feature type="region of interest" description="Disordered" evidence="1">
    <location>
        <begin position="1"/>
        <end position="22"/>
    </location>
</feature>
<name>A0A8E2AVF3_9APHY</name>
<gene>
    <name evidence="3" type="ORF">OBBRIDRAFT_551670</name>
</gene>
<keyword evidence="2" id="KW-0472">Membrane</keyword>
<sequence>MSSPSPVASATSSAAPSPSSSSNVGAVAAGVTIALLVFFALLGALFWLVRRRRQQRLGVHTARRTTLADLRHPAYIVTPFGSPSADSPRYLHNPGANMRVARRRSDGGWEFDEIKPRTLASFDLPPPSPSPSSSPGYSHKDKLLPGELTTRGYVEHDVYGVPPPAYAPSESTLSPR</sequence>
<evidence type="ECO:0000313" key="4">
    <source>
        <dbReference type="Proteomes" id="UP000250043"/>
    </source>
</evidence>
<dbReference type="AlphaFoldDB" id="A0A8E2AVF3"/>
<keyword evidence="2" id="KW-1133">Transmembrane helix</keyword>
<dbReference type="Proteomes" id="UP000250043">
    <property type="component" value="Unassembled WGS sequence"/>
</dbReference>
<accession>A0A8E2AVF3</accession>
<proteinExistence type="predicted"/>
<keyword evidence="4" id="KW-1185">Reference proteome</keyword>
<dbReference type="EMBL" id="KV722392">
    <property type="protein sequence ID" value="OCH91058.1"/>
    <property type="molecule type" value="Genomic_DNA"/>
</dbReference>
<dbReference type="OrthoDB" id="2848852at2759"/>
<reference evidence="3 4" key="1">
    <citation type="submission" date="2016-07" db="EMBL/GenBank/DDBJ databases">
        <title>Draft genome of the white-rot fungus Obba rivulosa 3A-2.</title>
        <authorList>
            <consortium name="DOE Joint Genome Institute"/>
            <person name="Miettinen O."/>
            <person name="Riley R."/>
            <person name="Acob R."/>
            <person name="Barry K."/>
            <person name="Cullen D."/>
            <person name="De Vries R."/>
            <person name="Hainaut M."/>
            <person name="Hatakka A."/>
            <person name="Henrissat B."/>
            <person name="Hilden K."/>
            <person name="Kuo R."/>
            <person name="Labutti K."/>
            <person name="Lipzen A."/>
            <person name="Makela M.R."/>
            <person name="Sandor L."/>
            <person name="Spatafora J.W."/>
            <person name="Grigoriev I.V."/>
            <person name="Hibbett D.S."/>
        </authorList>
    </citation>
    <scope>NUCLEOTIDE SEQUENCE [LARGE SCALE GENOMIC DNA]</scope>
    <source>
        <strain evidence="3 4">3A-2</strain>
    </source>
</reference>
<feature type="transmembrane region" description="Helical" evidence="2">
    <location>
        <begin position="26"/>
        <end position="49"/>
    </location>
</feature>
<keyword evidence="2" id="KW-0812">Transmembrane</keyword>
<evidence type="ECO:0000313" key="3">
    <source>
        <dbReference type="EMBL" id="OCH91058.1"/>
    </source>
</evidence>
<evidence type="ECO:0000256" key="2">
    <source>
        <dbReference type="SAM" id="Phobius"/>
    </source>
</evidence>
<organism evidence="3 4">
    <name type="scientific">Obba rivulosa</name>
    <dbReference type="NCBI Taxonomy" id="1052685"/>
    <lineage>
        <taxon>Eukaryota</taxon>
        <taxon>Fungi</taxon>
        <taxon>Dikarya</taxon>
        <taxon>Basidiomycota</taxon>
        <taxon>Agaricomycotina</taxon>
        <taxon>Agaricomycetes</taxon>
        <taxon>Polyporales</taxon>
        <taxon>Gelatoporiaceae</taxon>
        <taxon>Obba</taxon>
    </lineage>
</organism>